<feature type="region of interest" description="Disordered" evidence="1">
    <location>
        <begin position="69"/>
        <end position="102"/>
    </location>
</feature>
<comment type="caution">
    <text evidence="2">The sequence shown here is derived from an EMBL/GenBank/DDBJ whole genome shotgun (WGS) entry which is preliminary data.</text>
</comment>
<sequence>MRRAVPTGHGAGSGSVTLSRSVVTPGLRCEVGQCDVRCPLVTVQAASLSLLKHCRRIILQRNILYIPEEGCTPGENPEMPSEGDGGEEKGADLQEDLINTVM</sequence>
<accession>A0AAV7QEW4</accession>
<dbReference type="Proteomes" id="UP001066276">
    <property type="component" value="Chromosome 6"/>
</dbReference>
<dbReference type="EMBL" id="JANPWB010000010">
    <property type="protein sequence ID" value="KAJ1139116.1"/>
    <property type="molecule type" value="Genomic_DNA"/>
</dbReference>
<dbReference type="AlphaFoldDB" id="A0AAV7QEW4"/>
<organism evidence="2 3">
    <name type="scientific">Pleurodeles waltl</name>
    <name type="common">Iberian ribbed newt</name>
    <dbReference type="NCBI Taxonomy" id="8319"/>
    <lineage>
        <taxon>Eukaryota</taxon>
        <taxon>Metazoa</taxon>
        <taxon>Chordata</taxon>
        <taxon>Craniata</taxon>
        <taxon>Vertebrata</taxon>
        <taxon>Euteleostomi</taxon>
        <taxon>Amphibia</taxon>
        <taxon>Batrachia</taxon>
        <taxon>Caudata</taxon>
        <taxon>Salamandroidea</taxon>
        <taxon>Salamandridae</taxon>
        <taxon>Pleurodelinae</taxon>
        <taxon>Pleurodeles</taxon>
    </lineage>
</organism>
<protein>
    <submittedName>
        <fullName evidence="2">Uncharacterized protein</fullName>
    </submittedName>
</protein>
<evidence type="ECO:0000256" key="1">
    <source>
        <dbReference type="SAM" id="MobiDB-lite"/>
    </source>
</evidence>
<keyword evidence="3" id="KW-1185">Reference proteome</keyword>
<evidence type="ECO:0000313" key="3">
    <source>
        <dbReference type="Proteomes" id="UP001066276"/>
    </source>
</evidence>
<name>A0AAV7QEW4_PLEWA</name>
<evidence type="ECO:0000313" key="2">
    <source>
        <dbReference type="EMBL" id="KAJ1139116.1"/>
    </source>
</evidence>
<reference evidence="2" key="1">
    <citation type="journal article" date="2022" name="bioRxiv">
        <title>Sequencing and chromosome-scale assembly of the giantPleurodeles waltlgenome.</title>
        <authorList>
            <person name="Brown T."/>
            <person name="Elewa A."/>
            <person name="Iarovenko S."/>
            <person name="Subramanian E."/>
            <person name="Araus A.J."/>
            <person name="Petzold A."/>
            <person name="Susuki M."/>
            <person name="Suzuki K.-i.T."/>
            <person name="Hayashi T."/>
            <person name="Toyoda A."/>
            <person name="Oliveira C."/>
            <person name="Osipova E."/>
            <person name="Leigh N.D."/>
            <person name="Simon A."/>
            <person name="Yun M.H."/>
        </authorList>
    </citation>
    <scope>NUCLEOTIDE SEQUENCE</scope>
    <source>
        <strain evidence="2">20211129_DDA</strain>
        <tissue evidence="2">Liver</tissue>
    </source>
</reference>
<gene>
    <name evidence="2" type="ORF">NDU88_005493</name>
</gene>
<proteinExistence type="predicted"/>